<sequence length="646" mass="72145">MNSKPSMTPTSPASLQRGFIELMNSQVTPPQEQDLLSLLVELNNYKRTISAGKINSSLAVLLLGDRGEADPSREPSRHSNIRDVVDLRMNLRDRASRSQRRSPVSSNSSNSGGGGGGGSSSGSGGGGSSHFRTHHCRSPFSLASSCSVTSTGGLKSPVKASRGQRQSKRSNSAFEEQNENLLLSPAQYNSVVNASLSHCHTSYLRASRYANKFSNCKSSHQAPVIDSDNNIIGSKLLKPRPLRISRRQNQPPPNYKCHPPRKPHSKRHHIANGSQASKVLKEVHEMKTAAMDTSLFSPVYAVDSTPSPLPSPLTSSSMGRTFSRENIDDHCLEKESEELDVEDYEDDQESCIQGRLHPDGSSGSPGLTQLSTRIQLDIPSILDSPASDSSQGLEPEEAMMIAQVSHCTVQENKENYEAGGGYESSCDEGYEEWEAFDPYFFIKHLPPLTPEMRARNPALPLKTRSSPEFTLVLDLDETLVHCSLQELEDATLSFPVVFQDVNYQVFVRTRPFFKEFLEHVSNLYEVILFTASKKVYADKLMNLLDPQRKWIKYRLFREHCVCVQGNYVKDLTILGRDLSKTIIVDNSPQAFGYQINNGIPIESWFVDKEDRELEKLLPFLESLVDKDDVRPFIREKYKLETYLPPD</sequence>
<dbReference type="Pfam" id="PF03031">
    <property type="entry name" value="NIF"/>
    <property type="match status" value="1"/>
</dbReference>
<evidence type="ECO:0000256" key="3">
    <source>
        <dbReference type="ARBA" id="ARBA00037324"/>
    </source>
</evidence>
<evidence type="ECO:0000256" key="5">
    <source>
        <dbReference type="SAM" id="MobiDB-lite"/>
    </source>
</evidence>
<keyword evidence="8" id="KW-1185">Reference proteome</keyword>
<evidence type="ECO:0000313" key="8">
    <source>
        <dbReference type="Proteomes" id="UP001487740"/>
    </source>
</evidence>
<evidence type="ECO:0000256" key="2">
    <source>
        <dbReference type="ARBA" id="ARBA00022912"/>
    </source>
</evidence>
<accession>A0AAW0T3I8</accession>
<dbReference type="PANTHER" id="PTHR12210">
    <property type="entry name" value="DULLARD PROTEIN PHOSPHATASE"/>
    <property type="match status" value="1"/>
</dbReference>
<dbReference type="AlphaFoldDB" id="A0AAW0T3I8"/>
<dbReference type="PROSITE" id="PS50969">
    <property type="entry name" value="FCP1"/>
    <property type="match status" value="1"/>
</dbReference>
<dbReference type="EMBL" id="JARAKH010000041">
    <property type="protein sequence ID" value="KAK8380857.1"/>
    <property type="molecule type" value="Genomic_DNA"/>
</dbReference>
<dbReference type="SMART" id="SM00577">
    <property type="entry name" value="CPDc"/>
    <property type="match status" value="1"/>
</dbReference>
<proteinExistence type="inferred from homology"/>
<comment type="caution">
    <text evidence="7">The sequence shown here is derived from an EMBL/GenBank/DDBJ whole genome shotgun (WGS) entry which is preliminary data.</text>
</comment>
<evidence type="ECO:0000256" key="4">
    <source>
        <dbReference type="ARBA" id="ARBA00038355"/>
    </source>
</evidence>
<organism evidence="7 8">
    <name type="scientific">Scylla paramamosain</name>
    <name type="common">Mud crab</name>
    <dbReference type="NCBI Taxonomy" id="85552"/>
    <lineage>
        <taxon>Eukaryota</taxon>
        <taxon>Metazoa</taxon>
        <taxon>Ecdysozoa</taxon>
        <taxon>Arthropoda</taxon>
        <taxon>Crustacea</taxon>
        <taxon>Multicrustacea</taxon>
        <taxon>Malacostraca</taxon>
        <taxon>Eumalacostraca</taxon>
        <taxon>Eucarida</taxon>
        <taxon>Decapoda</taxon>
        <taxon>Pleocyemata</taxon>
        <taxon>Brachyura</taxon>
        <taxon>Eubrachyura</taxon>
        <taxon>Portunoidea</taxon>
        <taxon>Portunidae</taxon>
        <taxon>Portuninae</taxon>
        <taxon>Scylla</taxon>
    </lineage>
</organism>
<dbReference type="Gene3D" id="3.40.50.1000">
    <property type="entry name" value="HAD superfamily/HAD-like"/>
    <property type="match status" value="1"/>
</dbReference>
<comment type="function">
    <text evidence="3">Probable phosphatase.</text>
</comment>
<dbReference type="NCBIfam" id="TIGR02251">
    <property type="entry name" value="HIF-SF_euk"/>
    <property type="match status" value="1"/>
</dbReference>
<dbReference type="SUPFAM" id="SSF56784">
    <property type="entry name" value="HAD-like"/>
    <property type="match status" value="1"/>
</dbReference>
<dbReference type="InterPro" id="IPR036412">
    <property type="entry name" value="HAD-like_sf"/>
</dbReference>
<dbReference type="Proteomes" id="UP001487740">
    <property type="component" value="Unassembled WGS sequence"/>
</dbReference>
<feature type="compositionally biased region" description="Basic residues" evidence="5">
    <location>
        <begin position="258"/>
        <end position="269"/>
    </location>
</feature>
<keyword evidence="2" id="KW-0904">Protein phosphatase</keyword>
<feature type="compositionally biased region" description="Basic and acidic residues" evidence="5">
    <location>
        <begin position="67"/>
        <end position="96"/>
    </location>
</feature>
<dbReference type="InterPro" id="IPR011948">
    <property type="entry name" value="Dullard_phosphatase"/>
</dbReference>
<keyword evidence="1" id="KW-0378">Hydrolase</keyword>
<protein>
    <recommendedName>
        <fullName evidence="6">FCP1 homology domain-containing protein</fullName>
    </recommendedName>
</protein>
<dbReference type="CDD" id="cd07521">
    <property type="entry name" value="HAD_FCP1-like"/>
    <property type="match status" value="1"/>
</dbReference>
<name>A0AAW0T3I8_SCYPA</name>
<evidence type="ECO:0000259" key="6">
    <source>
        <dbReference type="PROSITE" id="PS50969"/>
    </source>
</evidence>
<gene>
    <name evidence="7" type="ORF">O3P69_008054</name>
</gene>
<dbReference type="InterPro" id="IPR050365">
    <property type="entry name" value="TIM50"/>
</dbReference>
<feature type="domain" description="FCP1 homology" evidence="6">
    <location>
        <begin position="464"/>
        <end position="623"/>
    </location>
</feature>
<dbReference type="GO" id="GO:0005634">
    <property type="term" value="C:nucleus"/>
    <property type="evidence" value="ECO:0007669"/>
    <property type="project" value="UniProtKB-ARBA"/>
</dbReference>
<feature type="region of interest" description="Disordered" evidence="5">
    <location>
        <begin position="144"/>
        <end position="176"/>
    </location>
</feature>
<dbReference type="GO" id="GO:0004721">
    <property type="term" value="F:phosphoprotein phosphatase activity"/>
    <property type="evidence" value="ECO:0007669"/>
    <property type="project" value="UniProtKB-KW"/>
</dbReference>
<dbReference type="FunFam" id="3.40.50.1000:FF:000015">
    <property type="entry name" value="CTD small phosphatase-like protein 2"/>
    <property type="match status" value="1"/>
</dbReference>
<evidence type="ECO:0000256" key="1">
    <source>
        <dbReference type="ARBA" id="ARBA00022801"/>
    </source>
</evidence>
<feature type="compositionally biased region" description="Polar residues" evidence="5">
    <location>
        <begin position="144"/>
        <end position="153"/>
    </location>
</feature>
<reference evidence="7 8" key="1">
    <citation type="submission" date="2023-03" db="EMBL/GenBank/DDBJ databases">
        <title>High-quality genome of Scylla paramamosain provides insights in environmental adaptation.</title>
        <authorList>
            <person name="Zhang L."/>
        </authorList>
    </citation>
    <scope>NUCLEOTIDE SEQUENCE [LARGE SCALE GENOMIC DNA]</scope>
    <source>
        <strain evidence="7">LZ_2023a</strain>
        <tissue evidence="7">Muscle</tissue>
    </source>
</reference>
<feature type="region of interest" description="Disordered" evidence="5">
    <location>
        <begin position="67"/>
        <end position="132"/>
    </location>
</feature>
<comment type="similarity">
    <text evidence="4">Belongs to the CTDSPL2 family.</text>
</comment>
<feature type="region of interest" description="Disordered" evidence="5">
    <location>
        <begin position="244"/>
        <end position="269"/>
    </location>
</feature>
<feature type="compositionally biased region" description="Gly residues" evidence="5">
    <location>
        <begin position="111"/>
        <end position="128"/>
    </location>
</feature>
<dbReference type="InterPro" id="IPR023214">
    <property type="entry name" value="HAD_sf"/>
</dbReference>
<dbReference type="InterPro" id="IPR004274">
    <property type="entry name" value="FCP1_dom"/>
</dbReference>
<evidence type="ECO:0000313" key="7">
    <source>
        <dbReference type="EMBL" id="KAK8380857.1"/>
    </source>
</evidence>